<evidence type="ECO:0000313" key="6">
    <source>
        <dbReference type="Proteomes" id="UP000824262"/>
    </source>
</evidence>
<reference evidence="5" key="2">
    <citation type="journal article" date="2021" name="PeerJ">
        <title>Extensive microbial diversity within the chicken gut microbiome revealed by metagenomics and culture.</title>
        <authorList>
            <person name="Gilroy R."/>
            <person name="Ravi A."/>
            <person name="Getino M."/>
            <person name="Pursley I."/>
            <person name="Horton D.L."/>
            <person name="Alikhan N.F."/>
            <person name="Baker D."/>
            <person name="Gharbi K."/>
            <person name="Hall N."/>
            <person name="Watson M."/>
            <person name="Adriaenssens E.M."/>
            <person name="Foster-Nyarko E."/>
            <person name="Jarju S."/>
            <person name="Secka A."/>
            <person name="Antonio M."/>
            <person name="Oren A."/>
            <person name="Chaudhuri R.R."/>
            <person name="La Ragione R."/>
            <person name="Hildebrand F."/>
            <person name="Pallen M.J."/>
        </authorList>
    </citation>
    <scope>NUCLEOTIDE SEQUENCE</scope>
    <source>
        <strain evidence="5">ChiBcolR7-354</strain>
    </source>
</reference>
<sequence>MRMTDAEWAVLDALWKSGEANLGEIAARLKEERGWNKNTVYTYLTRMAAKGLVNIDRSRSRPYSAAVTREDCAREERSELLTRVYNGAAGDLIAAFLKESHISRDEAGRLRKLLDEMEV</sequence>
<dbReference type="AlphaFoldDB" id="A0A9D1CRP9"/>
<keyword evidence="2" id="KW-0805">Transcription regulation</keyword>
<evidence type="ECO:0000256" key="4">
    <source>
        <dbReference type="ARBA" id="ARBA00023163"/>
    </source>
</evidence>
<proteinExistence type="inferred from homology"/>
<dbReference type="SUPFAM" id="SSF46785">
    <property type="entry name" value="Winged helix' DNA-binding domain"/>
    <property type="match status" value="1"/>
</dbReference>
<keyword evidence="4" id="KW-0804">Transcription</keyword>
<dbReference type="InterPro" id="IPR036388">
    <property type="entry name" value="WH-like_DNA-bd_sf"/>
</dbReference>
<dbReference type="InterPro" id="IPR036390">
    <property type="entry name" value="WH_DNA-bd_sf"/>
</dbReference>
<comment type="caution">
    <text evidence="5">The sequence shown here is derived from an EMBL/GenBank/DDBJ whole genome shotgun (WGS) entry which is preliminary data.</text>
</comment>
<evidence type="ECO:0000313" key="5">
    <source>
        <dbReference type="EMBL" id="HIQ78007.1"/>
    </source>
</evidence>
<dbReference type="PIRSF" id="PIRSF019455">
    <property type="entry name" value="CopR_AtkY"/>
    <property type="match status" value="1"/>
</dbReference>
<name>A0A9D1CRP9_9FIRM</name>
<accession>A0A9D1CRP9</accession>
<reference evidence="5" key="1">
    <citation type="submission" date="2020-10" db="EMBL/GenBank/DDBJ databases">
        <authorList>
            <person name="Gilroy R."/>
        </authorList>
    </citation>
    <scope>NUCLEOTIDE SEQUENCE</scope>
    <source>
        <strain evidence="5">ChiBcolR7-354</strain>
    </source>
</reference>
<dbReference type="Pfam" id="PF03965">
    <property type="entry name" value="Penicillinase_R"/>
    <property type="match status" value="1"/>
</dbReference>
<comment type="similarity">
    <text evidence="1">Belongs to the BlaI transcriptional regulatory family.</text>
</comment>
<organism evidence="5 6">
    <name type="scientific">Candidatus Scatomorpha intestinavium</name>
    <dbReference type="NCBI Taxonomy" id="2840922"/>
    <lineage>
        <taxon>Bacteria</taxon>
        <taxon>Bacillati</taxon>
        <taxon>Bacillota</taxon>
        <taxon>Clostridia</taxon>
        <taxon>Eubacteriales</taxon>
        <taxon>Candidatus Scatomorpha</taxon>
    </lineage>
</organism>
<evidence type="ECO:0000256" key="2">
    <source>
        <dbReference type="ARBA" id="ARBA00023015"/>
    </source>
</evidence>
<dbReference type="GO" id="GO:0045892">
    <property type="term" value="P:negative regulation of DNA-templated transcription"/>
    <property type="evidence" value="ECO:0007669"/>
    <property type="project" value="InterPro"/>
</dbReference>
<dbReference type="GO" id="GO:0003677">
    <property type="term" value="F:DNA binding"/>
    <property type="evidence" value="ECO:0007669"/>
    <property type="project" value="UniProtKB-KW"/>
</dbReference>
<evidence type="ECO:0000256" key="1">
    <source>
        <dbReference type="ARBA" id="ARBA00011046"/>
    </source>
</evidence>
<dbReference type="Gene3D" id="1.10.10.10">
    <property type="entry name" value="Winged helix-like DNA-binding domain superfamily/Winged helix DNA-binding domain"/>
    <property type="match status" value="1"/>
</dbReference>
<keyword evidence="3" id="KW-0238">DNA-binding</keyword>
<gene>
    <name evidence="5" type="ORF">IAB77_01955</name>
</gene>
<protein>
    <submittedName>
        <fullName evidence="5">BlaI/MecI/CopY family transcriptional regulator</fullName>
    </submittedName>
</protein>
<dbReference type="InterPro" id="IPR005650">
    <property type="entry name" value="BlaI_family"/>
</dbReference>
<evidence type="ECO:0000256" key="3">
    <source>
        <dbReference type="ARBA" id="ARBA00023125"/>
    </source>
</evidence>
<dbReference type="EMBL" id="DVGA01000026">
    <property type="protein sequence ID" value="HIQ78007.1"/>
    <property type="molecule type" value="Genomic_DNA"/>
</dbReference>
<dbReference type="Gene3D" id="1.10.4040.10">
    <property type="entry name" value="Penicillinase repressor domain"/>
    <property type="match status" value="1"/>
</dbReference>
<dbReference type="Proteomes" id="UP000824262">
    <property type="component" value="Unassembled WGS sequence"/>
</dbReference>